<evidence type="ECO:0000256" key="15">
    <source>
        <dbReference type="RuleBase" id="RU364034"/>
    </source>
</evidence>
<dbReference type="GO" id="GO:0003924">
    <property type="term" value="F:GTPase activity"/>
    <property type="evidence" value="ECO:0007669"/>
    <property type="project" value="UniProtKB-UniRule"/>
</dbReference>
<dbReference type="FunFam" id="1.10.260.30:FF:000002">
    <property type="entry name" value="Signal recognition particle 54 kDa protein"/>
    <property type="match status" value="1"/>
</dbReference>
<evidence type="ECO:0000313" key="18">
    <source>
        <dbReference type="Proteomes" id="UP000410492"/>
    </source>
</evidence>
<evidence type="ECO:0000256" key="11">
    <source>
        <dbReference type="ARBA" id="ARBA00023135"/>
    </source>
</evidence>
<dbReference type="Proteomes" id="UP000410492">
    <property type="component" value="Unassembled WGS sequence"/>
</dbReference>
<dbReference type="Gene3D" id="1.10.260.30">
    <property type="entry name" value="Signal recognition particle, SRP54 subunit, M-domain"/>
    <property type="match status" value="1"/>
</dbReference>
<dbReference type="EMBL" id="CAACVG010014019">
    <property type="protein sequence ID" value="VEN62612.1"/>
    <property type="molecule type" value="Genomic_DNA"/>
</dbReference>
<gene>
    <name evidence="17" type="ORF">CALMAC_LOCUS19691</name>
</gene>
<keyword evidence="10 15" id="KW-0342">GTP-binding</keyword>
<evidence type="ECO:0000256" key="10">
    <source>
        <dbReference type="ARBA" id="ARBA00023134"/>
    </source>
</evidence>
<dbReference type="AlphaFoldDB" id="A0A653DRG9"/>
<dbReference type="InterPro" id="IPR027417">
    <property type="entry name" value="P-loop_NTPase"/>
</dbReference>
<dbReference type="Gene3D" id="3.40.50.300">
    <property type="entry name" value="P-loop containing nucleotide triphosphate hydrolases"/>
    <property type="match status" value="1"/>
</dbReference>
<dbReference type="InterPro" id="IPR000897">
    <property type="entry name" value="SRP54_GTPase_dom"/>
</dbReference>
<reference evidence="17 18" key="1">
    <citation type="submission" date="2019-01" db="EMBL/GenBank/DDBJ databases">
        <authorList>
            <person name="Sayadi A."/>
        </authorList>
    </citation>
    <scope>NUCLEOTIDE SEQUENCE [LARGE SCALE GENOMIC DNA]</scope>
</reference>
<dbReference type="GO" id="GO:0016607">
    <property type="term" value="C:nuclear speck"/>
    <property type="evidence" value="ECO:0007669"/>
    <property type="project" value="UniProtKB-SubCell"/>
</dbReference>
<organism evidence="17 18">
    <name type="scientific">Callosobruchus maculatus</name>
    <name type="common">Southern cowpea weevil</name>
    <name type="synonym">Pulse bruchid</name>
    <dbReference type="NCBI Taxonomy" id="64391"/>
    <lineage>
        <taxon>Eukaryota</taxon>
        <taxon>Metazoa</taxon>
        <taxon>Ecdysozoa</taxon>
        <taxon>Arthropoda</taxon>
        <taxon>Hexapoda</taxon>
        <taxon>Insecta</taxon>
        <taxon>Pterygota</taxon>
        <taxon>Neoptera</taxon>
        <taxon>Endopterygota</taxon>
        <taxon>Coleoptera</taxon>
        <taxon>Polyphaga</taxon>
        <taxon>Cucujiformia</taxon>
        <taxon>Chrysomeloidea</taxon>
        <taxon>Chrysomelidae</taxon>
        <taxon>Bruchinae</taxon>
        <taxon>Bruchini</taxon>
        <taxon>Callosobruchus</taxon>
    </lineage>
</organism>
<name>A0A653DRG9_CALMS</name>
<dbReference type="SUPFAM" id="SSF52540">
    <property type="entry name" value="P-loop containing nucleoside triphosphate hydrolases"/>
    <property type="match status" value="1"/>
</dbReference>
<evidence type="ECO:0000256" key="14">
    <source>
        <dbReference type="ARBA" id="ARBA00048157"/>
    </source>
</evidence>
<dbReference type="InterPro" id="IPR004125">
    <property type="entry name" value="Signal_recog_particle_SRP54_M"/>
</dbReference>
<keyword evidence="5 15" id="KW-0963">Cytoplasm</keyword>
<evidence type="ECO:0000256" key="6">
    <source>
        <dbReference type="ARBA" id="ARBA00022741"/>
    </source>
</evidence>
<keyword evidence="13 15" id="KW-0687">Ribonucleoprotein</keyword>
<dbReference type="GO" id="GO:0005829">
    <property type="term" value="C:cytosol"/>
    <property type="evidence" value="ECO:0007669"/>
    <property type="project" value="TreeGrafter"/>
</dbReference>
<dbReference type="Pfam" id="PF00448">
    <property type="entry name" value="SRP54"/>
    <property type="match status" value="1"/>
</dbReference>
<dbReference type="GO" id="GO:0030942">
    <property type="term" value="F:endoplasmic reticulum signal peptide binding"/>
    <property type="evidence" value="ECO:0007669"/>
    <property type="project" value="TreeGrafter"/>
</dbReference>
<keyword evidence="12" id="KW-0539">Nucleus</keyword>
<evidence type="ECO:0000256" key="9">
    <source>
        <dbReference type="ARBA" id="ARBA00022884"/>
    </source>
</evidence>
<dbReference type="NCBIfam" id="TIGR01425">
    <property type="entry name" value="SRP54_euk"/>
    <property type="match status" value="1"/>
</dbReference>
<evidence type="ECO:0000313" key="17">
    <source>
        <dbReference type="EMBL" id="VEN62612.1"/>
    </source>
</evidence>
<dbReference type="InterPro" id="IPR006325">
    <property type="entry name" value="SRP54_euk"/>
</dbReference>
<evidence type="ECO:0000259" key="16">
    <source>
        <dbReference type="PROSITE" id="PS00300"/>
    </source>
</evidence>
<comment type="similarity">
    <text evidence="4 15">Belongs to the GTP-binding SRP family. SRP54 subfamily.</text>
</comment>
<evidence type="ECO:0000256" key="1">
    <source>
        <dbReference type="ARBA" id="ARBA00004240"/>
    </source>
</evidence>
<dbReference type="CDD" id="cd17875">
    <property type="entry name" value="SRP54_G"/>
    <property type="match status" value="1"/>
</dbReference>
<evidence type="ECO:0000256" key="13">
    <source>
        <dbReference type="ARBA" id="ARBA00023274"/>
    </source>
</evidence>
<keyword evidence="8" id="KW-0256">Endoplasmic reticulum</keyword>
<keyword evidence="11 15" id="KW-0733">Signal recognition particle</keyword>
<evidence type="ECO:0000256" key="5">
    <source>
        <dbReference type="ARBA" id="ARBA00022490"/>
    </source>
</evidence>
<dbReference type="PROSITE" id="PS00300">
    <property type="entry name" value="SRP54"/>
    <property type="match status" value="1"/>
</dbReference>
<evidence type="ECO:0000256" key="12">
    <source>
        <dbReference type="ARBA" id="ARBA00023242"/>
    </source>
</evidence>
<dbReference type="GO" id="GO:0005786">
    <property type="term" value="C:signal recognition particle, endoplasmic reticulum targeting"/>
    <property type="evidence" value="ECO:0007669"/>
    <property type="project" value="UniProtKB-UniRule"/>
</dbReference>
<dbReference type="Pfam" id="PF02978">
    <property type="entry name" value="SRP_SPB"/>
    <property type="match status" value="1"/>
</dbReference>
<comment type="domain">
    <text evidence="15">The NG domain, also named G domain, is a special guanosine triphosphatase (GTPase) domain, which binds GTP and forms a guanosine 5'-triphosphate (GTP)-dependent complex with a homologous NG domain in the SRP receptor subunit SRPRA. The two NG domains undergo cooperative rearrangements upon their assembly, which culminate in the reciprocal activation of the GTPase activity of one another. SRP receptor compaction upon binding with cargo-loaded SRP and GTPase rearrangement drive SRP-mediated cotranslational protein translocation into the ER.</text>
</comment>
<dbReference type="FunFam" id="3.40.50.300:FF:000022">
    <property type="entry name" value="Signal recognition particle 54 kDa subunit"/>
    <property type="match status" value="1"/>
</dbReference>
<evidence type="ECO:0000256" key="3">
    <source>
        <dbReference type="ARBA" id="ARBA00004496"/>
    </source>
</evidence>
<comment type="function">
    <text evidence="15">Component of the signal recognition particle (SRP) complex, a ribonucleoprotein complex that mediates the cotranslational targeting of secretory and membrane proteins to the endoplasmic reticulum (ER).</text>
</comment>
<dbReference type="SUPFAM" id="SSF47446">
    <property type="entry name" value="Signal peptide-binding domain"/>
    <property type="match status" value="1"/>
</dbReference>
<accession>A0A653DRG9</accession>
<comment type="subcellular location">
    <subcellularLocation>
        <location evidence="3 15">Cytoplasm</location>
    </subcellularLocation>
    <subcellularLocation>
        <location evidence="1">Endoplasmic reticulum</location>
    </subcellularLocation>
    <subcellularLocation>
        <location evidence="2">Nucleus speckle</location>
    </subcellularLocation>
</comment>
<keyword evidence="9 15" id="KW-0694">RNA-binding</keyword>
<keyword evidence="7" id="KW-0378">Hydrolase</keyword>
<keyword evidence="6 15" id="KW-0547">Nucleotide-binding</keyword>
<dbReference type="InterPro" id="IPR022941">
    <property type="entry name" value="SRP54"/>
</dbReference>
<dbReference type="PANTHER" id="PTHR11564">
    <property type="entry name" value="SIGNAL RECOGNITION PARTICLE 54K PROTEIN SRP54"/>
    <property type="match status" value="1"/>
</dbReference>
<dbReference type="PANTHER" id="PTHR11564:SF5">
    <property type="entry name" value="SIGNAL RECOGNITION PARTICLE SUBUNIT SRP54"/>
    <property type="match status" value="1"/>
</dbReference>
<dbReference type="SMART" id="SM00962">
    <property type="entry name" value="SRP54"/>
    <property type="match status" value="1"/>
</dbReference>
<feature type="domain" description="SRP54-type proteins GTP-binding" evidence="16">
    <location>
        <begin position="205"/>
        <end position="218"/>
    </location>
</feature>
<proteinExistence type="inferred from homology"/>
<dbReference type="GO" id="GO:0006616">
    <property type="term" value="P:SRP-dependent cotranslational protein targeting to membrane, translocation"/>
    <property type="evidence" value="ECO:0007669"/>
    <property type="project" value="TreeGrafter"/>
</dbReference>
<protein>
    <recommendedName>
        <fullName evidence="15">Signal recognition particle 54 kDa protein</fullName>
    </recommendedName>
</protein>
<keyword evidence="18" id="KW-1185">Reference proteome</keyword>
<dbReference type="GO" id="GO:0008312">
    <property type="term" value="F:7S RNA binding"/>
    <property type="evidence" value="ECO:0007669"/>
    <property type="project" value="UniProtKB-UniRule"/>
</dbReference>
<evidence type="ECO:0000256" key="2">
    <source>
        <dbReference type="ARBA" id="ARBA00004324"/>
    </source>
</evidence>
<dbReference type="InterPro" id="IPR003593">
    <property type="entry name" value="AAA+_ATPase"/>
</dbReference>
<evidence type="ECO:0000256" key="8">
    <source>
        <dbReference type="ARBA" id="ARBA00022824"/>
    </source>
</evidence>
<comment type="domain">
    <text evidence="15">The M domain binds the 7SL RNA in presence of SRP19 and binds the signal sequence of presecretory proteins.</text>
</comment>
<dbReference type="GO" id="GO:0005783">
    <property type="term" value="C:endoplasmic reticulum"/>
    <property type="evidence" value="ECO:0007669"/>
    <property type="project" value="UniProtKB-SubCell"/>
</dbReference>
<dbReference type="SMART" id="SM00382">
    <property type="entry name" value="AAA"/>
    <property type="match status" value="1"/>
</dbReference>
<evidence type="ECO:0000256" key="4">
    <source>
        <dbReference type="ARBA" id="ARBA00005450"/>
    </source>
</evidence>
<dbReference type="InterPro" id="IPR036891">
    <property type="entry name" value="Signal_recog_part_SRP54_M_sf"/>
</dbReference>
<comment type="catalytic activity">
    <reaction evidence="14">
        <text>GTP + H2O = GDP + phosphate + H(+)</text>
        <dbReference type="Rhea" id="RHEA:19669"/>
        <dbReference type="ChEBI" id="CHEBI:15377"/>
        <dbReference type="ChEBI" id="CHEBI:15378"/>
        <dbReference type="ChEBI" id="CHEBI:37565"/>
        <dbReference type="ChEBI" id="CHEBI:43474"/>
        <dbReference type="ChEBI" id="CHEBI:58189"/>
        <dbReference type="EC" id="3.6.5.4"/>
    </reaction>
    <physiologicalReaction direction="left-to-right" evidence="14">
        <dbReference type="Rhea" id="RHEA:19670"/>
    </physiologicalReaction>
</comment>
<sequence length="444" mass="48649">MAGGLNKRRMIQSAVFKELMKLVDPGVKPYQPVKGKPNVIMFVGLQGSGKTTTCTKLAYHYQKKNWKSCLVCADTFRAGAYDQVKQNCTKARIPFYGSYTEVDPVVIAQDGVEMFKKEGFEIIIVDTSGRHKQEDSLFEEMLAVSNAVKPDNIIFVMDATIGQACEGQAKAFKDKVDVGSVIITKLDGHAKGGGALSAVAATNSPIIFIGTGEHIDDLEPFKTKPFVSKLLGMGDIEGLIDKVNELKLEDNEVLLEKIKHGQFTLRDMYEQFQNIMKMGPFSQIMGMIPGFSQDFMSKGSEQESMARLKRLMTMMDSMNDQELDSRDGAKLFSKQTGRIVRVAQGSGVTEREVKELITQYTKFAAVVKKMGGIKGLFKGGDMAKNVNHTQMAKLNQQMAKMMDPRVLHQMGGMAGLQNMMRQLQAGASGGLGGLGNLMGGFGGK</sequence>
<dbReference type="OrthoDB" id="10250817at2759"/>
<dbReference type="GO" id="GO:0005525">
    <property type="term" value="F:GTP binding"/>
    <property type="evidence" value="ECO:0007669"/>
    <property type="project" value="UniProtKB-UniRule"/>
</dbReference>
<evidence type="ECO:0000256" key="7">
    <source>
        <dbReference type="ARBA" id="ARBA00022801"/>
    </source>
</evidence>